<protein>
    <submittedName>
        <fullName evidence="4">Cytosine/adenosine deaminase</fullName>
    </submittedName>
</protein>
<dbReference type="AlphaFoldDB" id="A0A1X7JF00"/>
<dbReference type="Pfam" id="PF01979">
    <property type="entry name" value="Amidohydro_1"/>
    <property type="match status" value="1"/>
</dbReference>
<feature type="domain" description="Amidohydrolase-related" evidence="3">
    <location>
        <begin position="58"/>
        <end position="418"/>
    </location>
</feature>
<dbReference type="PANTHER" id="PTHR43794">
    <property type="entry name" value="AMINOHYDROLASE SSNA-RELATED"/>
    <property type="match status" value="1"/>
</dbReference>
<reference evidence="5" key="1">
    <citation type="submission" date="2017-04" db="EMBL/GenBank/DDBJ databases">
        <authorList>
            <person name="Varghese N."/>
            <person name="Submissions S."/>
        </authorList>
    </citation>
    <scope>NUCLEOTIDE SEQUENCE [LARGE SCALE GENOMIC DNA]</scope>
    <source>
        <strain evidence="5">LMG 29540</strain>
    </source>
</reference>
<sequence length="451" mass="48847">MTLLLETAGIVTMNRAREVLLDASIAIDDGRVVAVGETGECRQRFAGARRVELGDCLAVPGFIDTHQHPAHFLSKGLLDDVAIEERWRTRLYPFERALSEEETYWGAVGSFVEMAKSGTTCVADPGARYPEAIRRAAETVGIRLVLSPLVADVSDPSRPVSESTTDELVRYSCRFYDEFHGANDGLVKVYFGLWNPNSVSDDLVLRIAREADQRGTGIHGHLATRPADNDLSIARYGQRCVARYETLGVLGPNFLAAHMGAISDAEVEHVARRRAHVAHCPSASMLGGFGCVAHGKFPELLAAGVNVTLGSDAASISRFLDMPRIIHLAACAHKDARMDATVVGADKAFDMATLNGGKALMWDDEIGSIAEGKSADLTLISMDGWEWQPRPRFAPVSNLVYSSGGFRVRSVMVAGNWVIQNGRASRVAEEDILPQIRLAADSACRRAGLAC</sequence>
<keyword evidence="2" id="KW-0378">Hydrolase</keyword>
<dbReference type="CDD" id="cd01298">
    <property type="entry name" value="ATZ_TRZ_like"/>
    <property type="match status" value="1"/>
</dbReference>
<evidence type="ECO:0000313" key="5">
    <source>
        <dbReference type="Proteomes" id="UP000193228"/>
    </source>
</evidence>
<dbReference type="InterPro" id="IPR050287">
    <property type="entry name" value="MTA/SAH_deaminase"/>
</dbReference>
<gene>
    <name evidence="4" type="ORF">SAMN06265784_102543</name>
</gene>
<evidence type="ECO:0000256" key="2">
    <source>
        <dbReference type="ARBA" id="ARBA00022801"/>
    </source>
</evidence>
<dbReference type="InterPro" id="IPR032466">
    <property type="entry name" value="Metal_Hydrolase"/>
</dbReference>
<dbReference type="InterPro" id="IPR006680">
    <property type="entry name" value="Amidohydro-rel"/>
</dbReference>
<dbReference type="SUPFAM" id="SSF51556">
    <property type="entry name" value="Metallo-dependent hydrolases"/>
    <property type="match status" value="1"/>
</dbReference>
<dbReference type="PANTHER" id="PTHR43794:SF11">
    <property type="entry name" value="AMIDOHYDROLASE-RELATED DOMAIN-CONTAINING PROTEIN"/>
    <property type="match status" value="1"/>
</dbReference>
<dbReference type="InterPro" id="IPR011059">
    <property type="entry name" value="Metal-dep_hydrolase_composite"/>
</dbReference>
<evidence type="ECO:0000313" key="4">
    <source>
        <dbReference type="EMBL" id="SMG26569.1"/>
    </source>
</evidence>
<comment type="similarity">
    <text evidence="1">Belongs to the metallo-dependent hydrolases superfamily. ATZ/TRZ family.</text>
</comment>
<dbReference type="Gene3D" id="3.20.20.140">
    <property type="entry name" value="Metal-dependent hydrolases"/>
    <property type="match status" value="1"/>
</dbReference>
<name>A0A1X7JF00_9BURK</name>
<accession>A0A1X7JF00</accession>
<dbReference type="OrthoDB" id="9807210at2"/>
<evidence type="ECO:0000256" key="1">
    <source>
        <dbReference type="ARBA" id="ARBA00006745"/>
    </source>
</evidence>
<dbReference type="SUPFAM" id="SSF51338">
    <property type="entry name" value="Composite domain of metallo-dependent hydrolases"/>
    <property type="match status" value="1"/>
</dbReference>
<dbReference type="EMBL" id="FXAT01000002">
    <property type="protein sequence ID" value="SMG26569.1"/>
    <property type="molecule type" value="Genomic_DNA"/>
</dbReference>
<proteinExistence type="inferred from homology"/>
<dbReference type="GO" id="GO:0016810">
    <property type="term" value="F:hydrolase activity, acting on carbon-nitrogen (but not peptide) bonds"/>
    <property type="evidence" value="ECO:0007669"/>
    <property type="project" value="InterPro"/>
</dbReference>
<organism evidence="4 5">
    <name type="scientific">Paraburkholderia susongensis</name>
    <dbReference type="NCBI Taxonomy" id="1515439"/>
    <lineage>
        <taxon>Bacteria</taxon>
        <taxon>Pseudomonadati</taxon>
        <taxon>Pseudomonadota</taxon>
        <taxon>Betaproteobacteria</taxon>
        <taxon>Burkholderiales</taxon>
        <taxon>Burkholderiaceae</taxon>
        <taxon>Paraburkholderia</taxon>
    </lineage>
</organism>
<dbReference type="RefSeq" id="WP_085481664.1">
    <property type="nucleotide sequence ID" value="NZ_FXAT01000002.1"/>
</dbReference>
<dbReference type="STRING" id="1515439.SAMN06265784_102543"/>
<keyword evidence="5" id="KW-1185">Reference proteome</keyword>
<evidence type="ECO:0000259" key="3">
    <source>
        <dbReference type="Pfam" id="PF01979"/>
    </source>
</evidence>
<dbReference type="Proteomes" id="UP000193228">
    <property type="component" value="Unassembled WGS sequence"/>
</dbReference>
<dbReference type="Gene3D" id="2.30.40.10">
    <property type="entry name" value="Urease, subunit C, domain 1"/>
    <property type="match status" value="1"/>
</dbReference>